<evidence type="ECO:0000256" key="5">
    <source>
        <dbReference type="ARBA" id="ARBA00023295"/>
    </source>
</evidence>
<dbReference type="Pfam" id="PF00062">
    <property type="entry name" value="Lys"/>
    <property type="match status" value="1"/>
</dbReference>
<keyword evidence="7" id="KW-0732">Signal</keyword>
<comment type="similarity">
    <text evidence="6">Belongs to the glycosyl hydrolase 22 family.</text>
</comment>
<feature type="domain" description="Glycosyl hydrolases family 22 (GH22)" evidence="8">
    <location>
        <begin position="87"/>
        <end position="105"/>
    </location>
</feature>
<dbReference type="SMART" id="SM00263">
    <property type="entry name" value="LYZ1"/>
    <property type="match status" value="1"/>
</dbReference>
<dbReference type="Proteomes" id="UP001168821">
    <property type="component" value="Unassembled WGS sequence"/>
</dbReference>
<dbReference type="PANTHER" id="PTHR11407:SF63">
    <property type="entry name" value="LYSOZYME C"/>
    <property type="match status" value="1"/>
</dbReference>
<reference evidence="9" key="1">
    <citation type="journal article" date="2023" name="G3 (Bethesda)">
        <title>Whole genome assemblies of Zophobas morio and Tenebrio molitor.</title>
        <authorList>
            <person name="Kaur S."/>
            <person name="Stinson S.A."/>
            <person name="diCenzo G.C."/>
        </authorList>
    </citation>
    <scope>NUCLEOTIDE SEQUENCE</scope>
    <source>
        <strain evidence="9">QUZm001</strain>
    </source>
</reference>
<dbReference type="GO" id="GO:0003796">
    <property type="term" value="F:lysozyme activity"/>
    <property type="evidence" value="ECO:0007669"/>
    <property type="project" value="UniProtKB-EC"/>
</dbReference>
<evidence type="ECO:0000256" key="3">
    <source>
        <dbReference type="ARBA" id="ARBA00022638"/>
    </source>
</evidence>
<dbReference type="SUPFAM" id="SSF53955">
    <property type="entry name" value="Lysozyme-like"/>
    <property type="match status" value="1"/>
</dbReference>
<dbReference type="AlphaFoldDB" id="A0AA38ISW6"/>
<keyword evidence="4" id="KW-1015">Disulfide bond</keyword>
<protein>
    <recommendedName>
        <fullName evidence="2">lysozyme</fullName>
        <ecNumber evidence="2">3.2.1.17</ecNumber>
    </recommendedName>
</protein>
<dbReference type="PROSITE" id="PS51348">
    <property type="entry name" value="GLYCOSYL_HYDROL_F22_2"/>
    <property type="match status" value="1"/>
</dbReference>
<evidence type="ECO:0000256" key="4">
    <source>
        <dbReference type="ARBA" id="ARBA00023157"/>
    </source>
</evidence>
<keyword evidence="10" id="KW-1185">Reference proteome</keyword>
<organism evidence="9 10">
    <name type="scientific">Zophobas morio</name>
    <dbReference type="NCBI Taxonomy" id="2755281"/>
    <lineage>
        <taxon>Eukaryota</taxon>
        <taxon>Metazoa</taxon>
        <taxon>Ecdysozoa</taxon>
        <taxon>Arthropoda</taxon>
        <taxon>Hexapoda</taxon>
        <taxon>Insecta</taxon>
        <taxon>Pterygota</taxon>
        <taxon>Neoptera</taxon>
        <taxon>Endopterygota</taxon>
        <taxon>Coleoptera</taxon>
        <taxon>Polyphaga</taxon>
        <taxon>Cucujiformia</taxon>
        <taxon>Tenebrionidae</taxon>
        <taxon>Zophobas</taxon>
    </lineage>
</organism>
<dbReference type="PROSITE" id="PS00128">
    <property type="entry name" value="GLYCOSYL_HYDROL_F22_1"/>
    <property type="match status" value="1"/>
</dbReference>
<evidence type="ECO:0000259" key="8">
    <source>
        <dbReference type="PROSITE" id="PS00128"/>
    </source>
</evidence>
<dbReference type="InterPro" id="IPR019799">
    <property type="entry name" value="Glyco_hydro_22_CS"/>
</dbReference>
<feature type="chain" id="PRO_5041427830" description="lysozyme" evidence="7">
    <location>
        <begin position="20"/>
        <end position="142"/>
    </location>
</feature>
<dbReference type="GO" id="GO:0042742">
    <property type="term" value="P:defense response to bacterium"/>
    <property type="evidence" value="ECO:0007669"/>
    <property type="project" value="UniProtKB-KW"/>
</dbReference>
<dbReference type="InterPro" id="IPR023346">
    <property type="entry name" value="Lysozyme-like_dom_sf"/>
</dbReference>
<keyword evidence="5" id="KW-0378">Hydrolase</keyword>
<evidence type="ECO:0000256" key="1">
    <source>
        <dbReference type="ARBA" id="ARBA00000632"/>
    </source>
</evidence>
<feature type="signal peptide" evidence="7">
    <location>
        <begin position="1"/>
        <end position="19"/>
    </location>
</feature>
<keyword evidence="3" id="KW-0081">Bacteriolytic enzyme</keyword>
<proteinExistence type="inferred from homology"/>
<accession>A0AA38ISW6</accession>
<dbReference type="GO" id="GO:0031640">
    <property type="term" value="P:killing of cells of another organism"/>
    <property type="evidence" value="ECO:0007669"/>
    <property type="project" value="UniProtKB-KW"/>
</dbReference>
<comment type="caution">
    <text evidence="9">The sequence shown here is derived from an EMBL/GenBank/DDBJ whole genome shotgun (WGS) entry which is preliminary data.</text>
</comment>
<keyword evidence="5" id="KW-0326">Glycosidase</keyword>
<dbReference type="EC" id="3.2.1.17" evidence="2"/>
<evidence type="ECO:0000256" key="6">
    <source>
        <dbReference type="RuleBase" id="RU004440"/>
    </source>
</evidence>
<dbReference type="PANTHER" id="PTHR11407">
    <property type="entry name" value="LYSOZYME C"/>
    <property type="match status" value="1"/>
</dbReference>
<evidence type="ECO:0000256" key="7">
    <source>
        <dbReference type="SAM" id="SignalP"/>
    </source>
</evidence>
<dbReference type="InterPro" id="IPR001916">
    <property type="entry name" value="Glyco_hydro_22"/>
</dbReference>
<evidence type="ECO:0000313" key="9">
    <source>
        <dbReference type="EMBL" id="KAJ3662462.1"/>
    </source>
</evidence>
<sequence length="142" mass="15375">MKLLLASVLLVAFLSLSEAKIFGKCEFANTIRGFGFPEGEISTWVCIANYESAFNTDATNTVTGDHGIFQISQIYWCSTGDSPGGGCNKRCADFHDDDISDDAVCVRVIFNEFVGMTGNGFDAWTTYAAYCNGDNSGWLDGC</sequence>
<gene>
    <name evidence="9" type="ORF">Zmor_006810</name>
</gene>
<keyword evidence="3" id="KW-0929">Antimicrobial</keyword>
<evidence type="ECO:0000313" key="10">
    <source>
        <dbReference type="Proteomes" id="UP001168821"/>
    </source>
</evidence>
<name>A0AA38ISW6_9CUCU</name>
<dbReference type="EMBL" id="JALNTZ010000002">
    <property type="protein sequence ID" value="KAJ3662462.1"/>
    <property type="molecule type" value="Genomic_DNA"/>
</dbReference>
<dbReference type="Gene3D" id="1.10.530.10">
    <property type="match status" value="1"/>
</dbReference>
<evidence type="ECO:0000256" key="2">
    <source>
        <dbReference type="ARBA" id="ARBA00012732"/>
    </source>
</evidence>
<comment type="catalytic activity">
    <reaction evidence="1">
        <text>Hydrolysis of (1-&gt;4)-beta-linkages between N-acetylmuramic acid and N-acetyl-D-glucosamine residues in a peptidoglycan and between N-acetyl-D-glucosamine residues in chitodextrins.</text>
        <dbReference type="EC" id="3.2.1.17"/>
    </reaction>
</comment>
<dbReference type="PRINTS" id="PR00135">
    <property type="entry name" value="LYZLACT"/>
</dbReference>